<dbReference type="PROSITE" id="PS50885">
    <property type="entry name" value="HAMP"/>
    <property type="match status" value="1"/>
</dbReference>
<dbReference type="Gene3D" id="6.10.340.10">
    <property type="match status" value="1"/>
</dbReference>
<dbReference type="InterPro" id="IPR050398">
    <property type="entry name" value="HssS/ArlS-like"/>
</dbReference>
<comment type="catalytic activity">
    <reaction evidence="1">
        <text>ATP + protein L-histidine = ADP + protein N-phospho-L-histidine.</text>
        <dbReference type="EC" id="2.7.13.3"/>
    </reaction>
</comment>
<reference evidence="16" key="1">
    <citation type="submission" date="2016-10" db="EMBL/GenBank/DDBJ databases">
        <authorList>
            <person name="Varghese N."/>
            <person name="Submissions S."/>
        </authorList>
    </citation>
    <scope>NUCLEOTIDE SEQUENCE [LARGE SCALE GENOMIC DNA]</scope>
    <source>
        <strain evidence="16">CGMCC 1.10218</strain>
    </source>
</reference>
<dbReference type="GO" id="GO:0004673">
    <property type="term" value="F:protein histidine kinase activity"/>
    <property type="evidence" value="ECO:0007669"/>
    <property type="project" value="UniProtKB-EC"/>
</dbReference>
<keyword evidence="11 13" id="KW-0472">Membrane</keyword>
<gene>
    <name evidence="15" type="ORF">SAMN04488058_103181</name>
</gene>
<dbReference type="AlphaFoldDB" id="A0A1H6VIJ1"/>
<evidence type="ECO:0000256" key="12">
    <source>
        <dbReference type="SAM" id="MobiDB-lite"/>
    </source>
</evidence>
<evidence type="ECO:0000259" key="14">
    <source>
        <dbReference type="PROSITE" id="PS50885"/>
    </source>
</evidence>
<dbReference type="OrthoDB" id="61172at2"/>
<dbReference type="SUPFAM" id="SSF158472">
    <property type="entry name" value="HAMP domain-like"/>
    <property type="match status" value="1"/>
</dbReference>
<dbReference type="RefSeq" id="WP_092263700.1">
    <property type="nucleotide sequence ID" value="NZ_FNZA01000003.1"/>
</dbReference>
<evidence type="ECO:0000313" key="16">
    <source>
        <dbReference type="Proteomes" id="UP000199223"/>
    </source>
</evidence>
<evidence type="ECO:0000256" key="4">
    <source>
        <dbReference type="ARBA" id="ARBA00022475"/>
    </source>
</evidence>
<dbReference type="PANTHER" id="PTHR45528:SF1">
    <property type="entry name" value="SENSOR HISTIDINE KINASE CPXA"/>
    <property type="match status" value="1"/>
</dbReference>
<keyword evidence="13" id="KW-1133">Transmembrane helix</keyword>
<keyword evidence="9" id="KW-0067">ATP-binding</keyword>
<keyword evidence="7" id="KW-0547">Nucleotide-binding</keyword>
<evidence type="ECO:0000256" key="10">
    <source>
        <dbReference type="ARBA" id="ARBA00023012"/>
    </source>
</evidence>
<sequence length="518" mass="53758">MKYTVLIRQPVPDAVRPELEGQLVSRFQLTPEQAARLAARRAGQLMKPTSQARAALLLEVFSGVGAQVSLEEVREEGSSLLGSPLAPISPPSSDGLGATPLGAAEGEGWGSAAVPIQDRLSGVDPAVQDDPFAAPAAEPLPTTLVTAAPIPPLAADPGVADPGLPDWARAPGPRTERPLGRVAASSPGTAVAVKEPPVHGHSEAAGSVPAATSGGSDDWADFAGALSLPESAPAPRPASDAPRQPTEFLTEVSEGAAVTTRPRSTVTQQIQLGALLPLVVSSTLMMGVLALSLPRIQTRLVQDNARSLASVVASNLNASSAAQLKVQLENVTRAPGVSFARVSLPGGEAYLRADGDLDGAALKKVLDPWIANGKSAGTLNVGGERYVVSRVSVVRDAQNQVLAVPVGEEAGRTVLRRASVGLVGAQAASALSQTLTLLALLTLLGLGLAWWLANLAARRITGPLERLVEVAHAISLGDLTRPVRMERNDEIGDLAQALERMRLSLEAAMDRLRRRKRG</sequence>
<accession>A0A1H6VIJ1</accession>
<keyword evidence="16" id="KW-1185">Reference proteome</keyword>
<keyword evidence="8" id="KW-0418">Kinase</keyword>
<dbReference type="InterPro" id="IPR003660">
    <property type="entry name" value="HAMP_dom"/>
</dbReference>
<dbReference type="EMBL" id="FNZA01000003">
    <property type="protein sequence ID" value="SEJ04428.1"/>
    <property type="molecule type" value="Genomic_DNA"/>
</dbReference>
<evidence type="ECO:0000256" key="11">
    <source>
        <dbReference type="ARBA" id="ARBA00023136"/>
    </source>
</evidence>
<evidence type="ECO:0000256" key="5">
    <source>
        <dbReference type="ARBA" id="ARBA00022553"/>
    </source>
</evidence>
<protein>
    <recommendedName>
        <fullName evidence="3">histidine kinase</fullName>
        <ecNumber evidence="3">2.7.13.3</ecNumber>
    </recommendedName>
</protein>
<dbReference type="GO" id="GO:0000160">
    <property type="term" value="P:phosphorelay signal transduction system"/>
    <property type="evidence" value="ECO:0007669"/>
    <property type="project" value="UniProtKB-KW"/>
</dbReference>
<keyword evidence="5" id="KW-0597">Phosphoprotein</keyword>
<dbReference type="CDD" id="cd06225">
    <property type="entry name" value="HAMP"/>
    <property type="match status" value="1"/>
</dbReference>
<evidence type="ECO:0000256" key="1">
    <source>
        <dbReference type="ARBA" id="ARBA00000085"/>
    </source>
</evidence>
<evidence type="ECO:0000256" key="13">
    <source>
        <dbReference type="SAM" id="Phobius"/>
    </source>
</evidence>
<dbReference type="SMART" id="SM00304">
    <property type="entry name" value="HAMP"/>
    <property type="match status" value="1"/>
</dbReference>
<dbReference type="STRING" id="856736.SAMN04488058_103181"/>
<evidence type="ECO:0000256" key="8">
    <source>
        <dbReference type="ARBA" id="ARBA00022777"/>
    </source>
</evidence>
<feature type="transmembrane region" description="Helical" evidence="13">
    <location>
        <begin position="435"/>
        <end position="453"/>
    </location>
</feature>
<dbReference type="GO" id="GO:0005886">
    <property type="term" value="C:plasma membrane"/>
    <property type="evidence" value="ECO:0007669"/>
    <property type="project" value="UniProtKB-SubCell"/>
</dbReference>
<evidence type="ECO:0000256" key="9">
    <source>
        <dbReference type="ARBA" id="ARBA00022840"/>
    </source>
</evidence>
<dbReference type="EC" id="2.7.13.3" evidence="3"/>
<keyword evidence="10" id="KW-0902">Two-component regulatory system</keyword>
<name>A0A1H6VIJ1_9DEIO</name>
<dbReference type="GO" id="GO:0005524">
    <property type="term" value="F:ATP binding"/>
    <property type="evidence" value="ECO:0007669"/>
    <property type="project" value="UniProtKB-KW"/>
</dbReference>
<keyword evidence="13" id="KW-0812">Transmembrane</keyword>
<feature type="domain" description="HAMP" evidence="14">
    <location>
        <begin position="458"/>
        <end position="510"/>
    </location>
</feature>
<evidence type="ECO:0000256" key="3">
    <source>
        <dbReference type="ARBA" id="ARBA00012438"/>
    </source>
</evidence>
<dbReference type="Pfam" id="PF00672">
    <property type="entry name" value="HAMP"/>
    <property type="match status" value="1"/>
</dbReference>
<dbReference type="Proteomes" id="UP000199223">
    <property type="component" value="Unassembled WGS sequence"/>
</dbReference>
<evidence type="ECO:0000256" key="2">
    <source>
        <dbReference type="ARBA" id="ARBA00004651"/>
    </source>
</evidence>
<dbReference type="PANTHER" id="PTHR45528">
    <property type="entry name" value="SENSOR HISTIDINE KINASE CPXA"/>
    <property type="match status" value="1"/>
</dbReference>
<evidence type="ECO:0000256" key="6">
    <source>
        <dbReference type="ARBA" id="ARBA00022679"/>
    </source>
</evidence>
<evidence type="ECO:0000313" key="15">
    <source>
        <dbReference type="EMBL" id="SEJ04428.1"/>
    </source>
</evidence>
<keyword evidence="6" id="KW-0808">Transferase</keyword>
<keyword evidence="4" id="KW-1003">Cell membrane</keyword>
<evidence type="ECO:0000256" key="7">
    <source>
        <dbReference type="ARBA" id="ARBA00022741"/>
    </source>
</evidence>
<proteinExistence type="predicted"/>
<organism evidence="15 16">
    <name type="scientific">Deinococcus reticulitermitis</name>
    <dbReference type="NCBI Taxonomy" id="856736"/>
    <lineage>
        <taxon>Bacteria</taxon>
        <taxon>Thermotogati</taxon>
        <taxon>Deinococcota</taxon>
        <taxon>Deinococci</taxon>
        <taxon>Deinococcales</taxon>
        <taxon>Deinococcaceae</taxon>
        <taxon>Deinococcus</taxon>
    </lineage>
</organism>
<feature type="region of interest" description="Disordered" evidence="12">
    <location>
        <begin position="155"/>
        <end position="222"/>
    </location>
</feature>
<comment type="subcellular location">
    <subcellularLocation>
        <location evidence="2">Cell membrane</location>
        <topology evidence="2">Multi-pass membrane protein</topology>
    </subcellularLocation>
</comment>
<feature type="region of interest" description="Disordered" evidence="12">
    <location>
        <begin position="81"/>
        <end position="103"/>
    </location>
</feature>